<sequence>MDETTGGSAGLGITPGPESLPGGPGDVGTAVGIAPHSAAGDILTSLGGLLDLGGPIVAILLALSVVALTIVIAKLLQFARFGRRNRRACARAVGMWCRGNIDTARQEIAALGGPIAGVLRVAMDGLAEARDAAHVRERVEQAASQALAASRSYLRGLEAIAQAAPLLGLLGTVIGMIDAFKVLEASGGDVDPAGLAGGIWVALLTTAVGLGVAIPISFVLHWFDARVDVERQELERLATAVLTHPPRPAPPREADPVPIRPMGARIHAG</sequence>
<dbReference type="Proteomes" id="UP000295678">
    <property type="component" value="Unassembled WGS sequence"/>
</dbReference>
<comment type="subcellular location">
    <subcellularLocation>
        <location evidence="1">Cell membrane</location>
        <topology evidence="1">Multi-pass membrane protein</topology>
    </subcellularLocation>
    <subcellularLocation>
        <location evidence="8">Membrane</location>
        <topology evidence="8">Multi-pass membrane protein</topology>
    </subcellularLocation>
</comment>
<keyword evidence="13" id="KW-1185">Reference proteome</keyword>
<proteinExistence type="inferred from homology"/>
<evidence type="ECO:0000256" key="4">
    <source>
        <dbReference type="ARBA" id="ARBA00022692"/>
    </source>
</evidence>
<evidence type="ECO:0000313" key="12">
    <source>
        <dbReference type="EMBL" id="TCT10621.1"/>
    </source>
</evidence>
<protein>
    <submittedName>
        <fullName evidence="12">Outer membrane transport energization protein ExbB</fullName>
    </submittedName>
</protein>
<accession>A0A4R3MAK3</accession>
<evidence type="ECO:0000256" key="3">
    <source>
        <dbReference type="ARBA" id="ARBA00022475"/>
    </source>
</evidence>
<feature type="transmembrane region" description="Helical" evidence="10">
    <location>
        <begin position="159"/>
        <end position="177"/>
    </location>
</feature>
<evidence type="ECO:0000256" key="9">
    <source>
        <dbReference type="SAM" id="MobiDB-lite"/>
    </source>
</evidence>
<evidence type="ECO:0000259" key="11">
    <source>
        <dbReference type="Pfam" id="PF01618"/>
    </source>
</evidence>
<comment type="caution">
    <text evidence="12">The sequence shown here is derived from an EMBL/GenBank/DDBJ whole genome shotgun (WGS) entry which is preliminary data.</text>
</comment>
<feature type="transmembrane region" description="Helical" evidence="10">
    <location>
        <begin position="197"/>
        <end position="223"/>
    </location>
</feature>
<evidence type="ECO:0000256" key="2">
    <source>
        <dbReference type="ARBA" id="ARBA00022448"/>
    </source>
</evidence>
<dbReference type="RefSeq" id="WP_132806470.1">
    <property type="nucleotide sequence ID" value="NZ_SMAK01000005.1"/>
</dbReference>
<keyword evidence="3" id="KW-1003">Cell membrane</keyword>
<evidence type="ECO:0000256" key="1">
    <source>
        <dbReference type="ARBA" id="ARBA00004651"/>
    </source>
</evidence>
<keyword evidence="6 10" id="KW-1133">Transmembrane helix</keyword>
<organism evidence="12 13">
    <name type="scientific">Tepidamorphus gemmatus</name>
    <dbReference type="NCBI Taxonomy" id="747076"/>
    <lineage>
        <taxon>Bacteria</taxon>
        <taxon>Pseudomonadati</taxon>
        <taxon>Pseudomonadota</taxon>
        <taxon>Alphaproteobacteria</taxon>
        <taxon>Hyphomicrobiales</taxon>
        <taxon>Tepidamorphaceae</taxon>
        <taxon>Tepidamorphus</taxon>
    </lineage>
</organism>
<keyword evidence="2 8" id="KW-0813">Transport</keyword>
<dbReference type="GO" id="GO:0017038">
    <property type="term" value="P:protein import"/>
    <property type="evidence" value="ECO:0007669"/>
    <property type="project" value="TreeGrafter"/>
</dbReference>
<dbReference type="InterPro" id="IPR050790">
    <property type="entry name" value="ExbB/TolQ_transport"/>
</dbReference>
<dbReference type="PANTHER" id="PTHR30625:SF15">
    <property type="entry name" value="BIOPOLYMER TRANSPORT PROTEIN EXBB"/>
    <property type="match status" value="1"/>
</dbReference>
<reference evidence="12 13" key="1">
    <citation type="submission" date="2019-03" db="EMBL/GenBank/DDBJ databases">
        <title>Genomic Encyclopedia of Type Strains, Phase IV (KMG-IV): sequencing the most valuable type-strain genomes for metagenomic binning, comparative biology and taxonomic classification.</title>
        <authorList>
            <person name="Goeker M."/>
        </authorList>
    </citation>
    <scope>NUCLEOTIDE SEQUENCE [LARGE SCALE GENOMIC DNA]</scope>
    <source>
        <strain evidence="12 13">DSM 19345</strain>
    </source>
</reference>
<feature type="transmembrane region" description="Helical" evidence="10">
    <location>
        <begin position="56"/>
        <end position="76"/>
    </location>
</feature>
<dbReference type="InterPro" id="IPR002898">
    <property type="entry name" value="MotA_ExbB_proton_chnl"/>
</dbReference>
<evidence type="ECO:0000256" key="8">
    <source>
        <dbReference type="RuleBase" id="RU004057"/>
    </source>
</evidence>
<dbReference type="PANTHER" id="PTHR30625">
    <property type="entry name" value="PROTEIN TOLQ"/>
    <property type="match status" value="1"/>
</dbReference>
<dbReference type="OrthoDB" id="4045at2"/>
<evidence type="ECO:0000256" key="6">
    <source>
        <dbReference type="ARBA" id="ARBA00022989"/>
    </source>
</evidence>
<evidence type="ECO:0000313" key="13">
    <source>
        <dbReference type="Proteomes" id="UP000295678"/>
    </source>
</evidence>
<dbReference type="Pfam" id="PF01618">
    <property type="entry name" value="MotA_ExbB"/>
    <property type="match status" value="1"/>
</dbReference>
<feature type="region of interest" description="Disordered" evidence="9">
    <location>
        <begin position="1"/>
        <end position="27"/>
    </location>
</feature>
<evidence type="ECO:0000256" key="10">
    <source>
        <dbReference type="SAM" id="Phobius"/>
    </source>
</evidence>
<evidence type="ECO:0000256" key="5">
    <source>
        <dbReference type="ARBA" id="ARBA00022927"/>
    </source>
</evidence>
<dbReference type="EMBL" id="SMAK01000005">
    <property type="protein sequence ID" value="TCT10621.1"/>
    <property type="molecule type" value="Genomic_DNA"/>
</dbReference>
<comment type="similarity">
    <text evidence="8">Belongs to the exbB/tolQ family.</text>
</comment>
<gene>
    <name evidence="12" type="ORF">EDC22_105120</name>
</gene>
<name>A0A4R3MAK3_9HYPH</name>
<evidence type="ECO:0000256" key="7">
    <source>
        <dbReference type="ARBA" id="ARBA00023136"/>
    </source>
</evidence>
<dbReference type="AlphaFoldDB" id="A0A4R3MAK3"/>
<keyword evidence="5 8" id="KW-0653">Protein transport</keyword>
<dbReference type="GO" id="GO:0005886">
    <property type="term" value="C:plasma membrane"/>
    <property type="evidence" value="ECO:0007669"/>
    <property type="project" value="UniProtKB-SubCell"/>
</dbReference>
<keyword evidence="7 10" id="KW-0472">Membrane</keyword>
<keyword evidence="4 10" id="KW-0812">Transmembrane</keyword>
<feature type="domain" description="MotA/TolQ/ExbB proton channel" evidence="11">
    <location>
        <begin position="117"/>
        <end position="235"/>
    </location>
</feature>